<sequence>MESQIWRVQTEKIGSLEAFSSERDMESFLMNNPAIVGCWDPDSDIPLPALMRSQICIKSEQGDIGRMDLVGLGVVDNTYELRIFELKVLDIDEAAVEQLKWYLENWKKNKDVKEETKHWILALKLNEIDENLANKLVDNPVGVLVAPKFQPEAISKAVKLEIQGIRLARFRSEAKSEYFVIVENQIGKIIGKAQWSWSNLVKDSLIESSDEFSISYKGIKLLAKPDPKYLDYFHKKLIFSDESIKKILEREKEIREKANKYDMKWLNKALESLKKNESIVISNATGLCYLAFGGPTGSYWSPTGWWIHEKTEKSLYKLVDESFKE</sequence>
<proteinExistence type="predicted"/>
<gene>
    <name evidence="1" type="ORF">LCGC14_0616570</name>
</gene>
<reference evidence="1" key="1">
    <citation type="journal article" date="2015" name="Nature">
        <title>Complex archaea that bridge the gap between prokaryotes and eukaryotes.</title>
        <authorList>
            <person name="Spang A."/>
            <person name="Saw J.H."/>
            <person name="Jorgensen S.L."/>
            <person name="Zaremba-Niedzwiedzka K."/>
            <person name="Martijn J."/>
            <person name="Lind A.E."/>
            <person name="van Eijk R."/>
            <person name="Schleper C."/>
            <person name="Guy L."/>
            <person name="Ettema T.J."/>
        </authorList>
    </citation>
    <scope>NUCLEOTIDE SEQUENCE</scope>
</reference>
<protein>
    <submittedName>
        <fullName evidence="1">Uncharacterized protein</fullName>
    </submittedName>
</protein>
<evidence type="ECO:0000313" key="1">
    <source>
        <dbReference type="EMBL" id="KKN52049.1"/>
    </source>
</evidence>
<comment type="caution">
    <text evidence="1">The sequence shown here is derived from an EMBL/GenBank/DDBJ whole genome shotgun (WGS) entry which is preliminary data.</text>
</comment>
<accession>A0A0F9RAX3</accession>
<organism evidence="1">
    <name type="scientific">marine sediment metagenome</name>
    <dbReference type="NCBI Taxonomy" id="412755"/>
    <lineage>
        <taxon>unclassified sequences</taxon>
        <taxon>metagenomes</taxon>
        <taxon>ecological metagenomes</taxon>
    </lineage>
</organism>
<dbReference type="GO" id="GO:0003676">
    <property type="term" value="F:nucleic acid binding"/>
    <property type="evidence" value="ECO:0007669"/>
    <property type="project" value="InterPro"/>
</dbReference>
<name>A0A0F9RAX3_9ZZZZ</name>
<dbReference type="InterPro" id="IPR011856">
    <property type="entry name" value="tRNA_endonuc-like_dom_sf"/>
</dbReference>
<dbReference type="EMBL" id="LAZR01001037">
    <property type="protein sequence ID" value="KKN52049.1"/>
    <property type="molecule type" value="Genomic_DNA"/>
</dbReference>
<dbReference type="Gene3D" id="3.40.1350.10">
    <property type="match status" value="1"/>
</dbReference>
<dbReference type="AlphaFoldDB" id="A0A0F9RAX3"/>